<accession>A0A382K841</accession>
<proteinExistence type="predicted"/>
<organism evidence="1">
    <name type="scientific">marine metagenome</name>
    <dbReference type="NCBI Taxonomy" id="408172"/>
    <lineage>
        <taxon>unclassified sequences</taxon>
        <taxon>metagenomes</taxon>
        <taxon>ecological metagenomes</taxon>
    </lineage>
</organism>
<dbReference type="AlphaFoldDB" id="A0A382K841"/>
<reference evidence="1" key="1">
    <citation type="submission" date="2018-05" db="EMBL/GenBank/DDBJ databases">
        <authorList>
            <person name="Lanie J.A."/>
            <person name="Ng W.-L."/>
            <person name="Kazmierczak K.M."/>
            <person name="Andrzejewski T.M."/>
            <person name="Davidsen T.M."/>
            <person name="Wayne K.J."/>
            <person name="Tettelin H."/>
            <person name="Glass J.I."/>
            <person name="Rusch D."/>
            <person name="Podicherti R."/>
            <person name="Tsui H.-C.T."/>
            <person name="Winkler M.E."/>
        </authorList>
    </citation>
    <scope>NUCLEOTIDE SEQUENCE</scope>
</reference>
<feature type="non-terminal residue" evidence="1">
    <location>
        <position position="63"/>
    </location>
</feature>
<evidence type="ECO:0000313" key="1">
    <source>
        <dbReference type="EMBL" id="SVC20630.1"/>
    </source>
</evidence>
<sequence length="63" mass="7138">MPARSCLLSGQFSRTCQGFLGNYSKKLSDGTSSMPEYPEEERRFLLDPTMPEQLKTLGYETTL</sequence>
<gene>
    <name evidence="1" type="ORF">METZ01_LOCUS273484</name>
</gene>
<dbReference type="EMBL" id="UINC01079018">
    <property type="protein sequence ID" value="SVC20630.1"/>
    <property type="molecule type" value="Genomic_DNA"/>
</dbReference>
<protein>
    <submittedName>
        <fullName evidence="1">Uncharacterized protein</fullName>
    </submittedName>
</protein>
<name>A0A382K841_9ZZZZ</name>